<dbReference type="Gene3D" id="3.40.50.1820">
    <property type="entry name" value="alpha/beta hydrolase"/>
    <property type="match status" value="1"/>
</dbReference>
<dbReference type="OrthoDB" id="17560at2759"/>
<comment type="caution">
    <text evidence="2">The sequence shown here is derived from an EMBL/GenBank/DDBJ whole genome shotgun (WGS) entry which is preliminary data.</text>
</comment>
<dbReference type="Proteomes" id="UP000738325">
    <property type="component" value="Unassembled WGS sequence"/>
</dbReference>
<dbReference type="SUPFAM" id="SSF53474">
    <property type="entry name" value="alpha/beta-Hydrolases"/>
    <property type="match status" value="1"/>
</dbReference>
<proteinExistence type="predicted"/>
<gene>
    <name evidence="2" type="ORF">BGZ99_004626</name>
</gene>
<dbReference type="Pfam" id="PF01738">
    <property type="entry name" value="DLH"/>
    <property type="match status" value="1"/>
</dbReference>
<sequence length="257" mass="28204">MTLVDACCNTLPTDAEWQPKGADTILGTKIDGHERKIYRTGPKDSKRGIIAITDPLGFHPTTIQVYDRIAESHGGFQLAAPHVMKDGPLPLSMLGDRPAMMEWMMKNYNYKECHFDQMILAAVRDLQADGCTTFSIFGQCMGAFIAIRAASEPGQPFLATGGPHPSMTTVELVQDVKCPVILLPSKDEADMIPIIEAVNKKNFAVESFQKRYDNAPHGWCGGRGDWSDPEIFKAGLEAVDLLGGYFAKVAEIAEKDQ</sequence>
<name>A0A9P6UUI6_9FUNG</name>
<dbReference type="PANTHER" id="PTHR47668:SF1">
    <property type="entry name" value="DIENELACTONE HYDROLASE DOMAIN-CONTAINING PROTEIN-RELATED"/>
    <property type="match status" value="1"/>
</dbReference>
<evidence type="ECO:0000313" key="2">
    <source>
        <dbReference type="EMBL" id="KAG0320282.1"/>
    </source>
</evidence>
<accession>A0A9P6UUI6</accession>
<dbReference type="InterPro" id="IPR002925">
    <property type="entry name" value="Dienelactn_hydro"/>
</dbReference>
<dbReference type="GO" id="GO:0016787">
    <property type="term" value="F:hydrolase activity"/>
    <property type="evidence" value="ECO:0007669"/>
    <property type="project" value="InterPro"/>
</dbReference>
<organism evidence="2 3">
    <name type="scientific">Dissophora globulifera</name>
    <dbReference type="NCBI Taxonomy" id="979702"/>
    <lineage>
        <taxon>Eukaryota</taxon>
        <taxon>Fungi</taxon>
        <taxon>Fungi incertae sedis</taxon>
        <taxon>Mucoromycota</taxon>
        <taxon>Mortierellomycotina</taxon>
        <taxon>Mortierellomycetes</taxon>
        <taxon>Mortierellales</taxon>
        <taxon>Mortierellaceae</taxon>
        <taxon>Dissophora</taxon>
    </lineage>
</organism>
<dbReference type="InterPro" id="IPR029058">
    <property type="entry name" value="AB_hydrolase_fold"/>
</dbReference>
<dbReference type="AlphaFoldDB" id="A0A9P6UUI6"/>
<evidence type="ECO:0000313" key="3">
    <source>
        <dbReference type="Proteomes" id="UP000738325"/>
    </source>
</evidence>
<evidence type="ECO:0000259" key="1">
    <source>
        <dbReference type="Pfam" id="PF01738"/>
    </source>
</evidence>
<keyword evidence="3" id="KW-1185">Reference proteome</keyword>
<feature type="domain" description="Dienelactone hydrolase" evidence="1">
    <location>
        <begin position="38"/>
        <end position="219"/>
    </location>
</feature>
<dbReference type="EMBL" id="JAAAIP010000290">
    <property type="protein sequence ID" value="KAG0320282.1"/>
    <property type="molecule type" value="Genomic_DNA"/>
</dbReference>
<reference evidence="2" key="1">
    <citation type="journal article" date="2020" name="Fungal Divers.">
        <title>Resolving the Mortierellaceae phylogeny through synthesis of multi-gene phylogenetics and phylogenomics.</title>
        <authorList>
            <person name="Vandepol N."/>
            <person name="Liber J."/>
            <person name="Desiro A."/>
            <person name="Na H."/>
            <person name="Kennedy M."/>
            <person name="Barry K."/>
            <person name="Grigoriev I.V."/>
            <person name="Miller A.N."/>
            <person name="O'Donnell K."/>
            <person name="Stajich J.E."/>
            <person name="Bonito G."/>
        </authorList>
    </citation>
    <scope>NUCLEOTIDE SEQUENCE</scope>
    <source>
        <strain evidence="2">REB-010B</strain>
    </source>
</reference>
<protein>
    <recommendedName>
        <fullName evidence="1">Dienelactone hydrolase domain-containing protein</fullName>
    </recommendedName>
</protein>
<dbReference type="PANTHER" id="PTHR47668">
    <property type="entry name" value="DIENELACTONE HYDROLASE FAMILY PROTEIN (AFU_ORTHOLOGUE AFUA_6G01940)"/>
    <property type="match status" value="1"/>
</dbReference>